<reference evidence="1" key="1">
    <citation type="submission" date="2023-05" db="EMBL/GenBank/DDBJ databases">
        <authorList>
            <person name="Stuckert A."/>
        </authorList>
    </citation>
    <scope>NUCLEOTIDE SEQUENCE</scope>
</reference>
<organism evidence="1 2">
    <name type="scientific">Staurois parvus</name>
    <dbReference type="NCBI Taxonomy" id="386267"/>
    <lineage>
        <taxon>Eukaryota</taxon>
        <taxon>Metazoa</taxon>
        <taxon>Chordata</taxon>
        <taxon>Craniata</taxon>
        <taxon>Vertebrata</taxon>
        <taxon>Euteleostomi</taxon>
        <taxon>Amphibia</taxon>
        <taxon>Batrachia</taxon>
        <taxon>Anura</taxon>
        <taxon>Neobatrachia</taxon>
        <taxon>Ranoidea</taxon>
        <taxon>Ranidae</taxon>
        <taxon>Staurois</taxon>
    </lineage>
</organism>
<dbReference type="Proteomes" id="UP001162483">
    <property type="component" value="Unassembled WGS sequence"/>
</dbReference>
<evidence type="ECO:0000313" key="1">
    <source>
        <dbReference type="EMBL" id="CAI9587366.1"/>
    </source>
</evidence>
<comment type="caution">
    <text evidence="1">The sequence shown here is derived from an EMBL/GenBank/DDBJ whole genome shotgun (WGS) entry which is preliminary data.</text>
</comment>
<keyword evidence="2" id="KW-1185">Reference proteome</keyword>
<sequence length="133" mass="14281">MVPLSTLNLSMKLGLHTSSQRQKWKAKESVFITRSAALPAGNKEDPKAGLYSGGSWGHALHGGAAHCLLWAGLPPSSGLHTGAVWGLHSVLPRWGSLGSHLAGQQSPPDSTGATWRPAWCSRTWRSPACCYWR</sequence>
<gene>
    <name evidence="1" type="ORF">SPARVUS_LOCUS10549424</name>
</gene>
<evidence type="ECO:0000313" key="2">
    <source>
        <dbReference type="Proteomes" id="UP001162483"/>
    </source>
</evidence>
<accession>A0ABN9ER94</accession>
<protein>
    <submittedName>
        <fullName evidence="1">Uncharacterized protein</fullName>
    </submittedName>
</protein>
<dbReference type="EMBL" id="CATNWA010015841">
    <property type="protein sequence ID" value="CAI9587366.1"/>
    <property type="molecule type" value="Genomic_DNA"/>
</dbReference>
<name>A0ABN9ER94_9NEOB</name>
<proteinExistence type="predicted"/>
<feature type="non-terminal residue" evidence="1">
    <location>
        <position position="133"/>
    </location>
</feature>